<keyword evidence="3" id="KW-1185">Reference proteome</keyword>
<accession>A0ABU1V5E6</accession>
<sequence length="455" mass="48056">MTAKLAVVGAGWAGMAAAVEAVSQGADVTVFESTRVLGGRARALPLPLPEGGELTLDNGQHILIGAYTETLGLMQRVGVDLPTALLNLPLSLPQADGSGLRTPDWATRWPAPLDALAAIATTHGWGWRERLALIGASLRWQRRGFTCDPQSTVADLCARLPARVMQELIEPLCVSALNTPVADASAAVFLRVLRDALFGPGFAGFSGSSLLLPRADLSQLFPDAAARWLQQHGGKARLRIGTRVSTLRPQGPQWMLGHEGGEEAFDRVVWATAASPAEKAIRQAADACDETAESELKAWARCTRALPFTAITTVYAHAPGARLPSPMLALRAEPDALTAPAQFVFDRGRLQPDNPAAQGMLAFVVSASRLDRDDLQSSVLEQGRRQLGMPALQTVQAVVEKRATFACTPGLARPAQAIAPGLWAAGDYVEGPYPATLEGAVRSGLAAARLAALGN</sequence>
<name>A0ABU1V5E6_9BURK</name>
<protein>
    <submittedName>
        <fullName evidence="2">Squalene-associated FAD-dependent desaturase</fullName>
    </submittedName>
</protein>
<dbReference type="Gene3D" id="3.50.50.60">
    <property type="entry name" value="FAD/NAD(P)-binding domain"/>
    <property type="match status" value="1"/>
</dbReference>
<dbReference type="EMBL" id="JAVDWE010000001">
    <property type="protein sequence ID" value="MDR7092671.1"/>
    <property type="molecule type" value="Genomic_DNA"/>
</dbReference>
<dbReference type="InterPro" id="IPR050464">
    <property type="entry name" value="Zeta_carotene_desat/Oxidored"/>
</dbReference>
<evidence type="ECO:0000313" key="2">
    <source>
        <dbReference type="EMBL" id="MDR7092671.1"/>
    </source>
</evidence>
<dbReference type="RefSeq" id="WP_204731676.1">
    <property type="nucleotide sequence ID" value="NZ_JAVDWE010000001.1"/>
</dbReference>
<dbReference type="InterPro" id="IPR036188">
    <property type="entry name" value="FAD/NAD-bd_sf"/>
</dbReference>
<dbReference type="Pfam" id="PF01593">
    <property type="entry name" value="Amino_oxidase"/>
    <property type="match status" value="1"/>
</dbReference>
<organism evidence="2 3">
    <name type="scientific">Hydrogenophaga laconesensis</name>
    <dbReference type="NCBI Taxonomy" id="1805971"/>
    <lineage>
        <taxon>Bacteria</taxon>
        <taxon>Pseudomonadati</taxon>
        <taxon>Pseudomonadota</taxon>
        <taxon>Betaproteobacteria</taxon>
        <taxon>Burkholderiales</taxon>
        <taxon>Comamonadaceae</taxon>
        <taxon>Hydrogenophaga</taxon>
    </lineage>
</organism>
<dbReference type="InterPro" id="IPR002937">
    <property type="entry name" value="Amino_oxidase"/>
</dbReference>
<feature type="domain" description="Amine oxidase" evidence="1">
    <location>
        <begin position="13"/>
        <end position="450"/>
    </location>
</feature>
<proteinExistence type="predicted"/>
<gene>
    <name evidence="2" type="ORF">J2X09_000394</name>
</gene>
<dbReference type="PANTHER" id="PTHR42923">
    <property type="entry name" value="PROTOPORPHYRINOGEN OXIDASE"/>
    <property type="match status" value="1"/>
</dbReference>
<dbReference type="Proteomes" id="UP001265550">
    <property type="component" value="Unassembled WGS sequence"/>
</dbReference>
<comment type="caution">
    <text evidence="2">The sequence shown here is derived from an EMBL/GenBank/DDBJ whole genome shotgun (WGS) entry which is preliminary data.</text>
</comment>
<evidence type="ECO:0000259" key="1">
    <source>
        <dbReference type="Pfam" id="PF01593"/>
    </source>
</evidence>
<dbReference type="PANTHER" id="PTHR42923:SF47">
    <property type="entry name" value="BLR3003 PROTEIN"/>
    <property type="match status" value="1"/>
</dbReference>
<dbReference type="InterPro" id="IPR017830">
    <property type="entry name" value="SQase_HpnE"/>
</dbReference>
<dbReference type="NCBIfam" id="TIGR03467">
    <property type="entry name" value="HpnE"/>
    <property type="match status" value="1"/>
</dbReference>
<reference evidence="2 3" key="1">
    <citation type="submission" date="2023-07" db="EMBL/GenBank/DDBJ databases">
        <title>Sorghum-associated microbial communities from plants grown in Nebraska, USA.</title>
        <authorList>
            <person name="Schachtman D."/>
        </authorList>
    </citation>
    <scope>NUCLEOTIDE SEQUENCE [LARGE SCALE GENOMIC DNA]</scope>
    <source>
        <strain evidence="2 3">BE240</strain>
    </source>
</reference>
<evidence type="ECO:0000313" key="3">
    <source>
        <dbReference type="Proteomes" id="UP001265550"/>
    </source>
</evidence>
<dbReference type="SUPFAM" id="SSF51905">
    <property type="entry name" value="FAD/NAD(P)-binding domain"/>
    <property type="match status" value="1"/>
</dbReference>